<accession>A0A7J7YUJ3</accession>
<evidence type="ECO:0000256" key="1">
    <source>
        <dbReference type="SAM" id="MobiDB-lite"/>
    </source>
</evidence>
<dbReference type="AlphaFoldDB" id="A0A7J7YUJ3"/>
<evidence type="ECO:0000313" key="2">
    <source>
        <dbReference type="EMBL" id="KAF6365120.1"/>
    </source>
</evidence>
<comment type="caution">
    <text evidence="2">The sequence shown here is derived from an EMBL/GenBank/DDBJ whole genome shotgun (WGS) entry which is preliminary data.</text>
</comment>
<feature type="region of interest" description="Disordered" evidence="1">
    <location>
        <begin position="29"/>
        <end position="56"/>
    </location>
</feature>
<organism evidence="2 3">
    <name type="scientific">Rhinolophus ferrumequinum</name>
    <name type="common">Greater horseshoe bat</name>
    <dbReference type="NCBI Taxonomy" id="59479"/>
    <lineage>
        <taxon>Eukaryota</taxon>
        <taxon>Metazoa</taxon>
        <taxon>Chordata</taxon>
        <taxon>Craniata</taxon>
        <taxon>Vertebrata</taxon>
        <taxon>Euteleostomi</taxon>
        <taxon>Mammalia</taxon>
        <taxon>Eutheria</taxon>
        <taxon>Laurasiatheria</taxon>
        <taxon>Chiroptera</taxon>
        <taxon>Yinpterochiroptera</taxon>
        <taxon>Rhinolophoidea</taxon>
        <taxon>Rhinolophidae</taxon>
        <taxon>Rhinolophinae</taxon>
        <taxon>Rhinolophus</taxon>
    </lineage>
</organism>
<dbReference type="EMBL" id="JACAGC010000005">
    <property type="protein sequence ID" value="KAF6365120.1"/>
    <property type="molecule type" value="Genomic_DNA"/>
</dbReference>
<reference evidence="2 3" key="1">
    <citation type="journal article" date="2020" name="Nature">
        <title>Six reference-quality genomes reveal evolution of bat adaptations.</title>
        <authorList>
            <person name="Jebb D."/>
            <person name="Huang Z."/>
            <person name="Pippel M."/>
            <person name="Hughes G.M."/>
            <person name="Lavrichenko K."/>
            <person name="Devanna P."/>
            <person name="Winkler S."/>
            <person name="Jermiin L.S."/>
            <person name="Skirmuntt E.C."/>
            <person name="Katzourakis A."/>
            <person name="Burkitt-Gray L."/>
            <person name="Ray D.A."/>
            <person name="Sullivan K.A.M."/>
            <person name="Roscito J.G."/>
            <person name="Kirilenko B.M."/>
            <person name="Davalos L.M."/>
            <person name="Corthals A.P."/>
            <person name="Power M.L."/>
            <person name="Jones G."/>
            <person name="Ransome R.D."/>
            <person name="Dechmann D.K.N."/>
            <person name="Locatelli A.G."/>
            <person name="Puechmaille S.J."/>
            <person name="Fedrigo O."/>
            <person name="Jarvis E.D."/>
            <person name="Hiller M."/>
            <person name="Vernes S.C."/>
            <person name="Myers E.W."/>
            <person name="Teeling E.C."/>
        </authorList>
    </citation>
    <scope>NUCLEOTIDE SEQUENCE [LARGE SCALE GENOMIC DNA]</scope>
    <source>
        <strain evidence="2">MRhiFer1</strain>
        <tissue evidence="2">Lung</tissue>
    </source>
</reference>
<dbReference type="Proteomes" id="UP000585614">
    <property type="component" value="Unassembled WGS sequence"/>
</dbReference>
<proteinExistence type="predicted"/>
<name>A0A7J7YUJ3_RHIFE</name>
<evidence type="ECO:0000313" key="3">
    <source>
        <dbReference type="Proteomes" id="UP000585614"/>
    </source>
</evidence>
<sequence length="78" mass="8571">MTHNVDDCGFSLNHPNQFFIESQRILSGGKDIKKESIQPETPQPKPSVQKTKDASSALASLNSSLGVDMEGLEDYFSE</sequence>
<protein>
    <submittedName>
        <fullName evidence="2">DNA primase subunit 2</fullName>
    </submittedName>
</protein>
<gene>
    <name evidence="2" type="ORF">mRhiFer1_013546</name>
</gene>